<sequence>MATTAEGEIQKLKALEDRIKAPCVWGRAPCGLRFEDLQDRRYDDAVKLLKKEFLNEEVTYRSVNITDLANLEALEEFVHNARVWMRDKVSLAAVKEKDDSLAGVLLMRIQEKASFSRTFSRVKMTYDPIYTSVMKFYNEVERPVDLFDRLQVRRYSKVYVLALKNRYRHRGPVYTSVMRFYNEVERPVDLFDRGIGKLMLKAAIELTKSAGVPAAAGIFTTGRSQAIVDQLGFQKFNEVYYSRYLVDDKVRF</sequence>
<evidence type="ECO:0000313" key="1">
    <source>
        <dbReference type="EMBL" id="CAG9122284.1"/>
    </source>
</evidence>
<dbReference type="EMBL" id="CAJHNJ030000026">
    <property type="protein sequence ID" value="CAG9122284.1"/>
    <property type="molecule type" value="Genomic_DNA"/>
</dbReference>
<gene>
    <name evidence="1" type="ORF">PLXY2_LOCUS7595</name>
</gene>
<protein>
    <submittedName>
        <fullName evidence="1">(diamondback moth) hypothetical protein</fullName>
    </submittedName>
</protein>
<organism evidence="1 2">
    <name type="scientific">Plutella xylostella</name>
    <name type="common">Diamondback moth</name>
    <name type="synonym">Plutella maculipennis</name>
    <dbReference type="NCBI Taxonomy" id="51655"/>
    <lineage>
        <taxon>Eukaryota</taxon>
        <taxon>Metazoa</taxon>
        <taxon>Ecdysozoa</taxon>
        <taxon>Arthropoda</taxon>
        <taxon>Hexapoda</taxon>
        <taxon>Insecta</taxon>
        <taxon>Pterygota</taxon>
        <taxon>Neoptera</taxon>
        <taxon>Endopterygota</taxon>
        <taxon>Lepidoptera</taxon>
        <taxon>Glossata</taxon>
        <taxon>Ditrysia</taxon>
        <taxon>Yponomeutoidea</taxon>
        <taxon>Plutellidae</taxon>
        <taxon>Plutella</taxon>
    </lineage>
</organism>
<accession>A0A8S4F1K7</accession>
<dbReference type="AlphaFoldDB" id="A0A8S4F1K7"/>
<proteinExistence type="predicted"/>
<comment type="caution">
    <text evidence="1">The sequence shown here is derived from an EMBL/GenBank/DDBJ whole genome shotgun (WGS) entry which is preliminary data.</text>
</comment>
<dbReference type="Proteomes" id="UP000653454">
    <property type="component" value="Unassembled WGS sequence"/>
</dbReference>
<keyword evidence="2" id="KW-1185">Reference proteome</keyword>
<reference evidence="1" key="1">
    <citation type="submission" date="2020-11" db="EMBL/GenBank/DDBJ databases">
        <authorList>
            <person name="Whiteford S."/>
        </authorList>
    </citation>
    <scope>NUCLEOTIDE SEQUENCE</scope>
</reference>
<dbReference type="Gene3D" id="3.40.630.30">
    <property type="match status" value="2"/>
</dbReference>
<name>A0A8S4F1K7_PLUXY</name>
<evidence type="ECO:0000313" key="2">
    <source>
        <dbReference type="Proteomes" id="UP000653454"/>
    </source>
</evidence>